<dbReference type="InterPro" id="IPR050348">
    <property type="entry name" value="Protein-Tyr_Phosphatase"/>
</dbReference>
<gene>
    <name evidence="8" type="primary">Aste57867_20410</name>
    <name evidence="7" type="ORF">As57867_020344</name>
    <name evidence="8" type="ORF">ASTE57867_20410</name>
</gene>
<dbReference type="PANTHER" id="PTHR19134">
    <property type="entry name" value="RECEPTOR-TYPE TYROSINE-PROTEIN PHOSPHATASE"/>
    <property type="match status" value="1"/>
</dbReference>
<comment type="similarity">
    <text evidence="1">Belongs to the protein-tyrosine phosphatase family.</text>
</comment>
<evidence type="ECO:0000256" key="4">
    <source>
        <dbReference type="ARBA" id="ARBA00022912"/>
    </source>
</evidence>
<dbReference type="Pfam" id="PF00102">
    <property type="entry name" value="Y_phosphatase"/>
    <property type="match status" value="1"/>
</dbReference>
<organism evidence="8 9">
    <name type="scientific">Aphanomyces stellatus</name>
    <dbReference type="NCBI Taxonomy" id="120398"/>
    <lineage>
        <taxon>Eukaryota</taxon>
        <taxon>Sar</taxon>
        <taxon>Stramenopiles</taxon>
        <taxon>Oomycota</taxon>
        <taxon>Saprolegniomycetes</taxon>
        <taxon>Saprolegniales</taxon>
        <taxon>Verrucalvaceae</taxon>
        <taxon>Aphanomyces</taxon>
    </lineage>
</organism>
<dbReference type="PROSITE" id="PS00383">
    <property type="entry name" value="TYR_PHOSPHATASE_1"/>
    <property type="match status" value="1"/>
</dbReference>
<keyword evidence="9" id="KW-1185">Reference proteome</keyword>
<dbReference type="EMBL" id="VJMH01006813">
    <property type="protein sequence ID" value="KAF0687918.1"/>
    <property type="molecule type" value="Genomic_DNA"/>
</dbReference>
<dbReference type="GO" id="GO:0004725">
    <property type="term" value="F:protein tyrosine phosphatase activity"/>
    <property type="evidence" value="ECO:0007669"/>
    <property type="project" value="UniProtKB-EC"/>
</dbReference>
<evidence type="ECO:0000313" key="7">
    <source>
        <dbReference type="EMBL" id="KAF0687918.1"/>
    </source>
</evidence>
<dbReference type="InterPro" id="IPR003595">
    <property type="entry name" value="Tyr_Pase_cat"/>
</dbReference>
<dbReference type="PROSITE" id="PS50055">
    <property type="entry name" value="TYR_PHOSPHATASE_PTP"/>
    <property type="match status" value="1"/>
</dbReference>
<dbReference type="InterPro" id="IPR000387">
    <property type="entry name" value="Tyr_Pase_dom"/>
</dbReference>
<dbReference type="EMBL" id="CAADRA010006836">
    <property type="protein sequence ID" value="VFT97096.1"/>
    <property type="molecule type" value="Genomic_DNA"/>
</dbReference>
<dbReference type="InterPro" id="IPR000242">
    <property type="entry name" value="PTP_cat"/>
</dbReference>
<dbReference type="PROSITE" id="PS50056">
    <property type="entry name" value="TYR_PHOSPHATASE_2"/>
    <property type="match status" value="1"/>
</dbReference>
<dbReference type="EC" id="3.1.3.48" evidence="2"/>
<reference evidence="8 9" key="1">
    <citation type="submission" date="2019-03" db="EMBL/GenBank/DDBJ databases">
        <authorList>
            <person name="Gaulin E."/>
            <person name="Dumas B."/>
        </authorList>
    </citation>
    <scope>NUCLEOTIDE SEQUENCE [LARGE SCALE GENOMIC DNA]</scope>
    <source>
        <strain evidence="8">CBS 568.67</strain>
    </source>
</reference>
<dbReference type="OrthoDB" id="10253954at2759"/>
<proteinExistence type="inferred from homology"/>
<evidence type="ECO:0000256" key="1">
    <source>
        <dbReference type="ARBA" id="ARBA00009580"/>
    </source>
</evidence>
<dbReference type="SUPFAM" id="SSF52799">
    <property type="entry name" value="(Phosphotyrosine protein) phosphatases II"/>
    <property type="match status" value="1"/>
</dbReference>
<keyword evidence="4" id="KW-0904">Protein phosphatase</keyword>
<protein>
    <recommendedName>
        <fullName evidence="2">protein-tyrosine-phosphatase</fullName>
        <ecNumber evidence="2">3.1.3.48</ecNumber>
    </recommendedName>
</protein>
<evidence type="ECO:0000259" key="5">
    <source>
        <dbReference type="PROSITE" id="PS50055"/>
    </source>
</evidence>
<evidence type="ECO:0000256" key="2">
    <source>
        <dbReference type="ARBA" id="ARBA00013064"/>
    </source>
</evidence>
<dbReference type="SMART" id="SM00194">
    <property type="entry name" value="PTPc"/>
    <property type="match status" value="1"/>
</dbReference>
<dbReference type="InterPro" id="IPR029021">
    <property type="entry name" value="Prot-tyrosine_phosphatase-like"/>
</dbReference>
<dbReference type="PRINTS" id="PR00700">
    <property type="entry name" value="PRTYPHPHTASE"/>
</dbReference>
<dbReference type="InterPro" id="IPR016130">
    <property type="entry name" value="Tyr_Pase_AS"/>
</dbReference>
<accession>A0A485LF19</accession>
<evidence type="ECO:0000259" key="6">
    <source>
        <dbReference type="PROSITE" id="PS50056"/>
    </source>
</evidence>
<dbReference type="CDD" id="cd00047">
    <property type="entry name" value="PTPc"/>
    <property type="match status" value="1"/>
</dbReference>
<dbReference type="PANTHER" id="PTHR19134:SF562">
    <property type="entry name" value="PROTEIN-TYROSINE-PHOSPHATASE"/>
    <property type="match status" value="1"/>
</dbReference>
<evidence type="ECO:0000313" key="9">
    <source>
        <dbReference type="Proteomes" id="UP000332933"/>
    </source>
</evidence>
<reference evidence="7" key="2">
    <citation type="submission" date="2019-06" db="EMBL/GenBank/DDBJ databases">
        <title>Genomics analysis of Aphanomyces spp. identifies a new class of oomycete effector associated with host adaptation.</title>
        <authorList>
            <person name="Gaulin E."/>
        </authorList>
    </citation>
    <scope>NUCLEOTIDE SEQUENCE</scope>
    <source>
        <strain evidence="7">CBS 578.67</strain>
    </source>
</reference>
<feature type="domain" description="Tyrosine-protein phosphatase" evidence="5">
    <location>
        <begin position="94"/>
        <end position="337"/>
    </location>
</feature>
<keyword evidence="3" id="KW-0378">Hydrolase</keyword>
<dbReference type="Gene3D" id="3.90.190.10">
    <property type="entry name" value="Protein tyrosine phosphatase superfamily"/>
    <property type="match status" value="1"/>
</dbReference>
<evidence type="ECO:0000256" key="3">
    <source>
        <dbReference type="ARBA" id="ARBA00022801"/>
    </source>
</evidence>
<dbReference type="SMART" id="SM00404">
    <property type="entry name" value="PTPc_motif"/>
    <property type="match status" value="1"/>
</dbReference>
<evidence type="ECO:0000313" key="8">
    <source>
        <dbReference type="EMBL" id="VFT97096.1"/>
    </source>
</evidence>
<dbReference type="Proteomes" id="UP000332933">
    <property type="component" value="Unassembled WGS sequence"/>
</dbReference>
<dbReference type="AlphaFoldDB" id="A0A485LF19"/>
<sequence length="345" mass="38377">MLGGSAEPSNGQSKCTTLEGELETDMRAWWQPLQEAIAQGAILKHSAVQTFLDKSAQMEANASACTAEYDEIRMSIEGAPWFEAALTPQTAATKAKNRYRDVLPFEKTRVRVRTHANDSAGDYINANYIAGNEYIACCAPPPSAIVDFWSMVWHENVHVILMLTNFIERQMLKADMYWNAKGQAVQVGDVTVRLAAEEDSARGYTTRVFELTHPSEASTRLVHQVQLTTWPDHGVLQDYRVVEPMLHLVNALNKRGENGARRPIVVHCSAGIGRSGTFIAINIMLTQLREAVVTADDARLASALDVRAVVHRIRSERPGMVQTPEQYRMIYQYLRSYLTSGGGGH</sequence>
<feature type="domain" description="Tyrosine specific protein phosphatases" evidence="6">
    <location>
        <begin position="243"/>
        <end position="328"/>
    </location>
</feature>
<name>A0A485LF19_9STRA</name>